<dbReference type="SUPFAM" id="SSF52518">
    <property type="entry name" value="Thiamin diphosphate-binding fold (THDP-binding)"/>
    <property type="match status" value="1"/>
</dbReference>
<dbReference type="GO" id="GO:0004739">
    <property type="term" value="F:pyruvate dehydrogenase (acetyl-transferring) activity"/>
    <property type="evidence" value="ECO:0007669"/>
    <property type="project" value="UniProtKB-UniRule"/>
</dbReference>
<feature type="region of interest" description="Disordered" evidence="9">
    <location>
        <begin position="332"/>
        <end position="373"/>
    </location>
</feature>
<sequence>MSKKTAANNEPKAADGAKAEEAANPISAAAQAPINAKLKPEARIELFRTMVRIRRFEERCLRAYQQGKIGGFLHLYIGQEAVATGCVSVLGDNDHLITAYRDHGHGLAVGMSMNEMMAENYGKATGCSKGKGGSMHYFAPDKNFWGGHGIVGGQIPLGTGIAFALKYKGLKGACLAFMGDGAVNQGAVHEAYNLAALWDIPVVFIIENNGYSMGTSQTRSSAGESLAKRAEGYGMTWGICNGHDLYEVRDKVAAAIQLAHEKSRPSVLEIRTYRYRGHSVSDPDSTYRRKSEVEDYRRTKDPLQLFQTSLIAEGVLDEEKAAKIDAEARAEADAAADFADASPPPTVEDISKDIYWEQDAPADQRTKGRLLFD</sequence>
<organism evidence="11 12">
    <name type="scientific">Horticoccus luteus</name>
    <dbReference type="NCBI Taxonomy" id="2862869"/>
    <lineage>
        <taxon>Bacteria</taxon>
        <taxon>Pseudomonadati</taxon>
        <taxon>Verrucomicrobiota</taxon>
        <taxon>Opitutia</taxon>
        <taxon>Opitutales</taxon>
        <taxon>Opitutaceae</taxon>
        <taxon>Horticoccus</taxon>
    </lineage>
</organism>
<reference evidence="11" key="1">
    <citation type="submission" date="2021-08" db="EMBL/GenBank/DDBJ databases">
        <title>Genome of a novel bacterium of the phylum Verrucomicrobia, Oleiharenicola sp. KSB-15.</title>
        <authorList>
            <person name="Chung J.-H."/>
            <person name="Ahn J.-H."/>
            <person name="Yoon Y."/>
            <person name="Kim D.-Y."/>
            <person name="An S.-H."/>
            <person name="Park I."/>
            <person name="Yeon J."/>
        </authorList>
    </citation>
    <scope>NUCLEOTIDE SEQUENCE</scope>
    <source>
        <strain evidence="11">KSB-15</strain>
    </source>
</reference>
<dbReference type="NCBIfam" id="TIGR03182">
    <property type="entry name" value="PDH_E1_alph_y"/>
    <property type="match status" value="1"/>
</dbReference>
<evidence type="ECO:0000256" key="8">
    <source>
        <dbReference type="RuleBase" id="RU361139"/>
    </source>
</evidence>
<dbReference type="CDD" id="cd02000">
    <property type="entry name" value="TPP_E1_PDC_ADC_BCADC"/>
    <property type="match status" value="1"/>
</dbReference>
<dbReference type="Proteomes" id="UP000825051">
    <property type="component" value="Chromosome"/>
</dbReference>
<gene>
    <name evidence="8 11" type="primary">pdhA</name>
    <name evidence="11" type="ORF">K0B96_05160</name>
</gene>
<dbReference type="InterPro" id="IPR050642">
    <property type="entry name" value="PDH_E1_Alpha_Subunit"/>
</dbReference>
<feature type="compositionally biased region" description="Basic and acidic residues" evidence="9">
    <location>
        <begin position="362"/>
        <end position="373"/>
    </location>
</feature>
<evidence type="ECO:0000256" key="3">
    <source>
        <dbReference type="ARBA" id="ARBA00012281"/>
    </source>
</evidence>
<dbReference type="InterPro" id="IPR001017">
    <property type="entry name" value="DH_E1"/>
</dbReference>
<dbReference type="PANTHER" id="PTHR11516:SF60">
    <property type="entry name" value="PYRUVATE DEHYDROGENASE E1 COMPONENT SUBUNIT ALPHA"/>
    <property type="match status" value="1"/>
</dbReference>
<evidence type="ECO:0000256" key="9">
    <source>
        <dbReference type="SAM" id="MobiDB-lite"/>
    </source>
</evidence>
<dbReference type="GO" id="GO:0006086">
    <property type="term" value="P:pyruvate decarboxylation to acetyl-CoA"/>
    <property type="evidence" value="ECO:0007669"/>
    <property type="project" value="InterPro"/>
</dbReference>
<name>A0A8F9TVG5_9BACT</name>
<evidence type="ECO:0000313" key="11">
    <source>
        <dbReference type="EMBL" id="QYM80009.1"/>
    </source>
</evidence>
<evidence type="ECO:0000256" key="6">
    <source>
        <dbReference type="ARBA" id="ARBA00023052"/>
    </source>
</evidence>
<dbReference type="InterPro" id="IPR017597">
    <property type="entry name" value="Pyrv_DH_E1_asu_subgrp-y"/>
</dbReference>
<evidence type="ECO:0000256" key="2">
    <source>
        <dbReference type="ARBA" id="ARBA00011870"/>
    </source>
</evidence>
<dbReference type="KEGG" id="ole:K0B96_05160"/>
<evidence type="ECO:0000313" key="12">
    <source>
        <dbReference type="Proteomes" id="UP000825051"/>
    </source>
</evidence>
<accession>A0A8F9TVG5</accession>
<evidence type="ECO:0000256" key="7">
    <source>
        <dbReference type="ARBA" id="ARBA00023317"/>
    </source>
</evidence>
<dbReference type="RefSeq" id="WP_220164569.1">
    <property type="nucleotide sequence ID" value="NZ_CP080507.1"/>
</dbReference>
<keyword evidence="6 8" id="KW-0786">Thiamine pyrophosphate</keyword>
<keyword evidence="12" id="KW-1185">Reference proteome</keyword>
<keyword evidence="7 8" id="KW-0670">Pyruvate</keyword>
<dbReference type="FunFam" id="3.40.50.970:FF:000013">
    <property type="entry name" value="Pyruvate dehydrogenase E1 component subunit alpha"/>
    <property type="match status" value="1"/>
</dbReference>
<evidence type="ECO:0000256" key="5">
    <source>
        <dbReference type="ARBA" id="ARBA00023002"/>
    </source>
</evidence>
<proteinExistence type="predicted"/>
<protein>
    <recommendedName>
        <fullName evidence="4 8">Pyruvate dehydrogenase E1 component subunit alpha</fullName>
        <ecNumber evidence="3 8">1.2.4.1</ecNumber>
    </recommendedName>
</protein>
<comment type="subunit">
    <text evidence="2 8">Heterodimer of an alpha and a beta chain.</text>
</comment>
<keyword evidence="5 8" id="KW-0560">Oxidoreductase</keyword>
<evidence type="ECO:0000259" key="10">
    <source>
        <dbReference type="Pfam" id="PF00676"/>
    </source>
</evidence>
<dbReference type="EMBL" id="CP080507">
    <property type="protein sequence ID" value="QYM80009.1"/>
    <property type="molecule type" value="Genomic_DNA"/>
</dbReference>
<evidence type="ECO:0000256" key="4">
    <source>
        <dbReference type="ARBA" id="ARBA00014159"/>
    </source>
</evidence>
<comment type="function">
    <text evidence="8">The pyruvate dehydrogenase complex catalyzes the overall conversion of pyruvate to acetyl-CoA and CO(2).</text>
</comment>
<dbReference type="Pfam" id="PF00676">
    <property type="entry name" value="E1_dh"/>
    <property type="match status" value="1"/>
</dbReference>
<dbReference type="PANTHER" id="PTHR11516">
    <property type="entry name" value="PYRUVATE DEHYDROGENASE E1 COMPONENT, ALPHA SUBUNIT BACTERIAL AND ORGANELLAR"/>
    <property type="match status" value="1"/>
</dbReference>
<comment type="cofactor">
    <cofactor evidence="1 8">
        <name>thiamine diphosphate</name>
        <dbReference type="ChEBI" id="CHEBI:58937"/>
    </cofactor>
</comment>
<dbReference type="InterPro" id="IPR029061">
    <property type="entry name" value="THDP-binding"/>
</dbReference>
<dbReference type="Gene3D" id="3.40.50.970">
    <property type="match status" value="1"/>
</dbReference>
<evidence type="ECO:0000256" key="1">
    <source>
        <dbReference type="ARBA" id="ARBA00001964"/>
    </source>
</evidence>
<comment type="catalytic activity">
    <reaction evidence="8">
        <text>N(6)-[(R)-lipoyl]-L-lysyl-[protein] + pyruvate + H(+) = N(6)-[(R)-S(8)-acetyldihydrolipoyl]-L-lysyl-[protein] + CO2</text>
        <dbReference type="Rhea" id="RHEA:19189"/>
        <dbReference type="Rhea" id="RHEA-COMP:10474"/>
        <dbReference type="Rhea" id="RHEA-COMP:10478"/>
        <dbReference type="ChEBI" id="CHEBI:15361"/>
        <dbReference type="ChEBI" id="CHEBI:15378"/>
        <dbReference type="ChEBI" id="CHEBI:16526"/>
        <dbReference type="ChEBI" id="CHEBI:83099"/>
        <dbReference type="ChEBI" id="CHEBI:83111"/>
        <dbReference type="EC" id="1.2.4.1"/>
    </reaction>
</comment>
<feature type="region of interest" description="Disordered" evidence="9">
    <location>
        <begin position="1"/>
        <end position="20"/>
    </location>
</feature>
<feature type="domain" description="Dehydrogenase E1 component" evidence="10">
    <location>
        <begin position="49"/>
        <end position="347"/>
    </location>
</feature>
<dbReference type="EC" id="1.2.4.1" evidence="3 8"/>
<dbReference type="AlphaFoldDB" id="A0A8F9TVG5"/>